<evidence type="ECO:0000256" key="2">
    <source>
        <dbReference type="ARBA" id="ARBA00049106"/>
    </source>
</evidence>
<dbReference type="AlphaFoldDB" id="A0A2S2BS31"/>
<dbReference type="InterPro" id="IPR004378">
    <property type="entry name" value="F420H2_quin_Rdtase"/>
</dbReference>
<dbReference type="GO" id="GO:0005886">
    <property type="term" value="C:plasma membrane"/>
    <property type="evidence" value="ECO:0007669"/>
    <property type="project" value="TreeGrafter"/>
</dbReference>
<dbReference type="PANTHER" id="PTHR39428">
    <property type="entry name" value="F420H(2)-DEPENDENT QUINONE REDUCTASE RV1261C"/>
    <property type="match status" value="1"/>
</dbReference>
<dbReference type="Gene3D" id="2.30.110.10">
    <property type="entry name" value="Electron Transport, Fmn-binding Protein, Chain A"/>
    <property type="match status" value="1"/>
</dbReference>
<dbReference type="Pfam" id="PF04075">
    <property type="entry name" value="F420H2_quin_red"/>
    <property type="match status" value="1"/>
</dbReference>
<proteinExistence type="inferred from homology"/>
<dbReference type="PANTHER" id="PTHR39428:SF1">
    <property type="entry name" value="F420H(2)-DEPENDENT QUINONE REDUCTASE RV1261C"/>
    <property type="match status" value="1"/>
</dbReference>
<comment type="similarity">
    <text evidence="1">Belongs to the F420H(2)-dependent quinone reductase family.</text>
</comment>
<dbReference type="Proteomes" id="UP000245711">
    <property type="component" value="Chromosome"/>
</dbReference>
<gene>
    <name evidence="3" type="ORF">CBI38_07160</name>
</gene>
<evidence type="ECO:0000313" key="4">
    <source>
        <dbReference type="Proteomes" id="UP000245711"/>
    </source>
</evidence>
<dbReference type="KEGG" id="roz:CBI38_07160"/>
<dbReference type="InterPro" id="IPR012349">
    <property type="entry name" value="Split_barrel_FMN-bd"/>
</dbReference>
<dbReference type="GO" id="GO:0070967">
    <property type="term" value="F:coenzyme F420 binding"/>
    <property type="evidence" value="ECO:0007669"/>
    <property type="project" value="TreeGrafter"/>
</dbReference>
<evidence type="ECO:0000313" key="3">
    <source>
        <dbReference type="EMBL" id="AWK71393.1"/>
    </source>
</evidence>
<organism evidence="3 4">
    <name type="scientific">Rhodococcus oxybenzonivorans</name>
    <dbReference type="NCBI Taxonomy" id="1990687"/>
    <lineage>
        <taxon>Bacteria</taxon>
        <taxon>Bacillati</taxon>
        <taxon>Actinomycetota</taxon>
        <taxon>Actinomycetes</taxon>
        <taxon>Mycobacteriales</taxon>
        <taxon>Nocardiaceae</taxon>
        <taxon>Rhodococcus</taxon>
    </lineage>
</organism>
<dbReference type="EMBL" id="CP021354">
    <property type="protein sequence ID" value="AWK71393.1"/>
    <property type="molecule type" value="Genomic_DNA"/>
</dbReference>
<dbReference type="OrthoDB" id="8225825at2"/>
<dbReference type="RefSeq" id="WP_109327624.1">
    <property type="nucleotide sequence ID" value="NZ_CP021354.1"/>
</dbReference>
<keyword evidence="4" id="KW-1185">Reference proteome</keyword>
<accession>A0A2S2BS31</accession>
<reference evidence="3 4" key="1">
    <citation type="submission" date="2017-05" db="EMBL/GenBank/DDBJ databases">
        <title>Isolation of Rhodococcus sp. S2-17 biodegrading of BP-3.</title>
        <authorList>
            <person name="Lee Y."/>
            <person name="Kim K.H."/>
            <person name="Chun B.H."/>
            <person name="Jung H.S."/>
            <person name="Jeon C.O."/>
        </authorList>
    </citation>
    <scope>NUCLEOTIDE SEQUENCE [LARGE SCALE GENOMIC DNA]</scope>
    <source>
        <strain evidence="3 4">S2-17</strain>
    </source>
</reference>
<dbReference type="NCBIfam" id="TIGR00026">
    <property type="entry name" value="hi_GC_TIGR00026"/>
    <property type="match status" value="1"/>
</dbReference>
<dbReference type="GO" id="GO:0016491">
    <property type="term" value="F:oxidoreductase activity"/>
    <property type="evidence" value="ECO:0007669"/>
    <property type="project" value="InterPro"/>
</dbReference>
<evidence type="ECO:0000256" key="1">
    <source>
        <dbReference type="ARBA" id="ARBA00008710"/>
    </source>
</evidence>
<sequence length="169" mass="18657">MAESPFPDVRWGSENSFLREPAAAFAATRPGSWVIRKLAGVDRRLLQKSGGRFTVLGPIAAPVVLLTTTGRKSGKPRTSPLLHHREGDRIYVVGSNFGQEKHPAWSANLIAEPHATVTIGGKAIPVTATLLTEPERTRIYREFDAMVRVYGVYETRTDRNMRVFALTAT</sequence>
<protein>
    <submittedName>
        <fullName evidence="3">Nitroreductase</fullName>
    </submittedName>
</protein>
<dbReference type="SUPFAM" id="SSF50475">
    <property type="entry name" value="FMN-binding split barrel"/>
    <property type="match status" value="1"/>
</dbReference>
<name>A0A2S2BS31_9NOCA</name>
<comment type="catalytic activity">
    <reaction evidence="2">
        <text>oxidized coenzyme F420-(gamma-L-Glu)(n) + a quinol + H(+) = reduced coenzyme F420-(gamma-L-Glu)(n) + a quinone</text>
        <dbReference type="Rhea" id="RHEA:39663"/>
        <dbReference type="Rhea" id="RHEA-COMP:12939"/>
        <dbReference type="Rhea" id="RHEA-COMP:14378"/>
        <dbReference type="ChEBI" id="CHEBI:15378"/>
        <dbReference type="ChEBI" id="CHEBI:24646"/>
        <dbReference type="ChEBI" id="CHEBI:132124"/>
        <dbReference type="ChEBI" id="CHEBI:133980"/>
        <dbReference type="ChEBI" id="CHEBI:139511"/>
    </reaction>
</comment>